<evidence type="ECO:0000313" key="2">
    <source>
        <dbReference type="Proteomes" id="UP000600918"/>
    </source>
</evidence>
<protein>
    <submittedName>
        <fullName evidence="1">Uncharacterized protein</fullName>
    </submittedName>
</protein>
<evidence type="ECO:0000313" key="1">
    <source>
        <dbReference type="EMBL" id="KAF7406592.1"/>
    </source>
</evidence>
<proteinExistence type="predicted"/>
<sequence>MDVNRVLFIITAMGIACISVHPRTLSCVEAVGYSGSHFPQLVTWFAAFPSGFPCCRHGYPAGKYTLAIVSMSEYLIYRNCVLYITFKVEQNTLSSKDSAWCEYMYEYVSVDVYIHTYRS</sequence>
<accession>A0A834NER6</accession>
<dbReference type="AlphaFoldDB" id="A0A834NER6"/>
<dbReference type="PROSITE" id="PS51257">
    <property type="entry name" value="PROKAR_LIPOPROTEIN"/>
    <property type="match status" value="1"/>
</dbReference>
<name>A0A834NER6_VESPE</name>
<dbReference type="Proteomes" id="UP000600918">
    <property type="component" value="Unassembled WGS sequence"/>
</dbReference>
<gene>
    <name evidence="1" type="ORF">H0235_014248</name>
</gene>
<reference evidence="1" key="1">
    <citation type="journal article" date="2020" name="G3 (Bethesda)">
        <title>High-Quality Assemblies for Three Invasive Social Wasps from the &lt;i&gt;Vespula&lt;/i&gt; Genus.</title>
        <authorList>
            <person name="Harrop T.W.R."/>
            <person name="Guhlin J."/>
            <person name="McLaughlin G.M."/>
            <person name="Permina E."/>
            <person name="Stockwell P."/>
            <person name="Gilligan J."/>
            <person name="Le Lec M.F."/>
            <person name="Gruber M.A.M."/>
            <person name="Quinn O."/>
            <person name="Lovegrove M."/>
            <person name="Duncan E.J."/>
            <person name="Remnant E.J."/>
            <person name="Van Eeckhoven J."/>
            <person name="Graham B."/>
            <person name="Knapp R.A."/>
            <person name="Langford K.W."/>
            <person name="Kronenberg Z."/>
            <person name="Press M.O."/>
            <person name="Eacker S.M."/>
            <person name="Wilson-Rankin E.E."/>
            <person name="Purcell J."/>
            <person name="Lester P.J."/>
            <person name="Dearden P.K."/>
        </authorList>
    </citation>
    <scope>NUCLEOTIDE SEQUENCE</scope>
    <source>
        <strain evidence="1">Volc-1</strain>
    </source>
</reference>
<keyword evidence="2" id="KW-1185">Reference proteome</keyword>
<dbReference type="EMBL" id="JACSDY010000015">
    <property type="protein sequence ID" value="KAF7406592.1"/>
    <property type="molecule type" value="Genomic_DNA"/>
</dbReference>
<comment type="caution">
    <text evidence="1">The sequence shown here is derived from an EMBL/GenBank/DDBJ whole genome shotgun (WGS) entry which is preliminary data.</text>
</comment>
<organism evidence="1 2">
    <name type="scientific">Vespula pensylvanica</name>
    <name type="common">Western yellow jacket</name>
    <name type="synonym">Wasp</name>
    <dbReference type="NCBI Taxonomy" id="30213"/>
    <lineage>
        <taxon>Eukaryota</taxon>
        <taxon>Metazoa</taxon>
        <taxon>Ecdysozoa</taxon>
        <taxon>Arthropoda</taxon>
        <taxon>Hexapoda</taxon>
        <taxon>Insecta</taxon>
        <taxon>Pterygota</taxon>
        <taxon>Neoptera</taxon>
        <taxon>Endopterygota</taxon>
        <taxon>Hymenoptera</taxon>
        <taxon>Apocrita</taxon>
        <taxon>Aculeata</taxon>
        <taxon>Vespoidea</taxon>
        <taxon>Vespidae</taxon>
        <taxon>Vespinae</taxon>
        <taxon>Vespula</taxon>
    </lineage>
</organism>